<evidence type="ECO:0000313" key="1">
    <source>
        <dbReference type="EMBL" id="KAK4196335.1"/>
    </source>
</evidence>
<sequence>MASHNVFDWDAIRVRLILKPGTAHEFFYYSIKEVAEDLIKELNVGRDISLHTLLRDCRSMLEETKDMMYTSPPTLVESRERFFWVTMEVIKKRMTEDCLLEHAEDFEVVPSASDIAKSMKDEWDVVSPQDVAGSKRGKKRAAKRG</sequence>
<evidence type="ECO:0000313" key="2">
    <source>
        <dbReference type="Proteomes" id="UP001303160"/>
    </source>
</evidence>
<reference evidence="1" key="2">
    <citation type="submission" date="2023-05" db="EMBL/GenBank/DDBJ databases">
        <authorList>
            <consortium name="Lawrence Berkeley National Laboratory"/>
            <person name="Steindorff A."/>
            <person name="Hensen N."/>
            <person name="Bonometti L."/>
            <person name="Westerberg I."/>
            <person name="Brannstrom I.O."/>
            <person name="Guillou S."/>
            <person name="Cros-Aarteil S."/>
            <person name="Calhoun S."/>
            <person name="Haridas S."/>
            <person name="Kuo A."/>
            <person name="Mondo S."/>
            <person name="Pangilinan J."/>
            <person name="Riley R."/>
            <person name="Labutti K."/>
            <person name="Andreopoulos B."/>
            <person name="Lipzen A."/>
            <person name="Chen C."/>
            <person name="Yanf M."/>
            <person name="Daum C."/>
            <person name="Ng V."/>
            <person name="Clum A."/>
            <person name="Ohm R."/>
            <person name="Martin F."/>
            <person name="Silar P."/>
            <person name="Natvig D."/>
            <person name="Lalanne C."/>
            <person name="Gautier V."/>
            <person name="Ament-Velasquez S.L."/>
            <person name="Kruys A."/>
            <person name="Hutchinson M.I."/>
            <person name="Powell A.J."/>
            <person name="Barry K."/>
            <person name="Miller A.N."/>
            <person name="Grigoriev I.V."/>
            <person name="Debuchy R."/>
            <person name="Gladieux P."/>
            <person name="Thoren M.H."/>
            <person name="Johannesson H."/>
        </authorList>
    </citation>
    <scope>NUCLEOTIDE SEQUENCE</scope>
    <source>
        <strain evidence="1">CBS 315.58</strain>
    </source>
</reference>
<proteinExistence type="predicted"/>
<comment type="caution">
    <text evidence="1">The sequence shown here is derived from an EMBL/GenBank/DDBJ whole genome shotgun (WGS) entry which is preliminary data.</text>
</comment>
<dbReference type="AlphaFoldDB" id="A0AAN6X993"/>
<accession>A0AAN6X993</accession>
<reference evidence="1" key="1">
    <citation type="journal article" date="2023" name="Mol. Phylogenet. Evol.">
        <title>Genome-scale phylogeny and comparative genomics of the fungal order Sordariales.</title>
        <authorList>
            <person name="Hensen N."/>
            <person name="Bonometti L."/>
            <person name="Westerberg I."/>
            <person name="Brannstrom I.O."/>
            <person name="Guillou S."/>
            <person name="Cros-Aarteil S."/>
            <person name="Calhoun S."/>
            <person name="Haridas S."/>
            <person name="Kuo A."/>
            <person name="Mondo S."/>
            <person name="Pangilinan J."/>
            <person name="Riley R."/>
            <person name="LaButti K."/>
            <person name="Andreopoulos B."/>
            <person name="Lipzen A."/>
            <person name="Chen C."/>
            <person name="Yan M."/>
            <person name="Daum C."/>
            <person name="Ng V."/>
            <person name="Clum A."/>
            <person name="Steindorff A."/>
            <person name="Ohm R.A."/>
            <person name="Martin F."/>
            <person name="Silar P."/>
            <person name="Natvig D.O."/>
            <person name="Lalanne C."/>
            <person name="Gautier V."/>
            <person name="Ament-Velasquez S.L."/>
            <person name="Kruys A."/>
            <person name="Hutchinson M.I."/>
            <person name="Powell A.J."/>
            <person name="Barry K."/>
            <person name="Miller A.N."/>
            <person name="Grigoriev I.V."/>
            <person name="Debuchy R."/>
            <person name="Gladieux P."/>
            <person name="Hiltunen Thoren M."/>
            <person name="Johannesson H."/>
        </authorList>
    </citation>
    <scope>NUCLEOTIDE SEQUENCE</scope>
    <source>
        <strain evidence="1">CBS 315.58</strain>
    </source>
</reference>
<dbReference type="Proteomes" id="UP001303160">
    <property type="component" value="Unassembled WGS sequence"/>
</dbReference>
<organism evidence="1 2">
    <name type="scientific">Triangularia verruculosa</name>
    <dbReference type="NCBI Taxonomy" id="2587418"/>
    <lineage>
        <taxon>Eukaryota</taxon>
        <taxon>Fungi</taxon>
        <taxon>Dikarya</taxon>
        <taxon>Ascomycota</taxon>
        <taxon>Pezizomycotina</taxon>
        <taxon>Sordariomycetes</taxon>
        <taxon>Sordariomycetidae</taxon>
        <taxon>Sordariales</taxon>
        <taxon>Podosporaceae</taxon>
        <taxon>Triangularia</taxon>
    </lineage>
</organism>
<gene>
    <name evidence="1" type="ORF">QBC40DRAFT_300365</name>
</gene>
<name>A0AAN6X993_9PEZI</name>
<dbReference type="EMBL" id="MU863987">
    <property type="protein sequence ID" value="KAK4196335.1"/>
    <property type="molecule type" value="Genomic_DNA"/>
</dbReference>
<protein>
    <submittedName>
        <fullName evidence="1">Uncharacterized protein</fullName>
    </submittedName>
</protein>
<keyword evidence="2" id="KW-1185">Reference proteome</keyword>